<comment type="similarity">
    <text evidence="1 7">Belongs to the universal ribosomal protein uL18 family.</text>
</comment>
<dbReference type="SUPFAM" id="SSF53137">
    <property type="entry name" value="Translational machinery components"/>
    <property type="match status" value="1"/>
</dbReference>
<dbReference type="PANTHER" id="PTHR12899">
    <property type="entry name" value="39S RIBOSOMAL PROTEIN L18, MITOCHONDRIAL"/>
    <property type="match status" value="1"/>
</dbReference>
<dbReference type="Pfam" id="PF00861">
    <property type="entry name" value="Ribosomal_L18p"/>
    <property type="match status" value="1"/>
</dbReference>
<dbReference type="InterPro" id="IPR005484">
    <property type="entry name" value="Ribosomal_uL18_bac/plant/anim"/>
</dbReference>
<dbReference type="GO" id="GO:1990904">
    <property type="term" value="C:ribonucleoprotein complex"/>
    <property type="evidence" value="ECO:0007669"/>
    <property type="project" value="UniProtKB-KW"/>
</dbReference>
<dbReference type="CDD" id="cd00432">
    <property type="entry name" value="Ribosomal_L18_L5e"/>
    <property type="match status" value="1"/>
</dbReference>
<organism evidence="8">
    <name type="scientific">uncultured bacterium</name>
    <name type="common">gcode 4</name>
    <dbReference type="NCBI Taxonomy" id="1234023"/>
    <lineage>
        <taxon>Bacteria</taxon>
        <taxon>environmental samples</taxon>
    </lineage>
</organism>
<comment type="function">
    <text evidence="7">This is one of the proteins that bind and probably mediate the attachment of the 5S RNA into the large ribosomal subunit, where it forms part of the central protuberance.</text>
</comment>
<gene>
    <name evidence="7 8" type="primary">rplR</name>
    <name evidence="8" type="ORF">ACD_2C00047G0003</name>
</gene>
<dbReference type="GO" id="GO:0005737">
    <property type="term" value="C:cytoplasm"/>
    <property type="evidence" value="ECO:0007669"/>
    <property type="project" value="UniProtKB-ARBA"/>
</dbReference>
<name>K2G6X7_9BACT</name>
<protein>
    <recommendedName>
        <fullName evidence="6 7">Large ribosomal subunit protein uL18</fullName>
    </recommendedName>
</protein>
<dbReference type="NCBIfam" id="TIGR00060">
    <property type="entry name" value="L18_bact"/>
    <property type="match status" value="1"/>
</dbReference>
<evidence type="ECO:0000256" key="1">
    <source>
        <dbReference type="ARBA" id="ARBA00007116"/>
    </source>
</evidence>
<accession>K2G6X7</accession>
<dbReference type="Gene3D" id="3.30.420.100">
    <property type="match status" value="1"/>
</dbReference>
<keyword evidence="2 7" id="KW-0699">rRNA-binding</keyword>
<reference evidence="8" key="1">
    <citation type="journal article" date="2012" name="Science">
        <title>Fermentation, hydrogen, and sulfur metabolism in multiple uncultivated bacterial phyla.</title>
        <authorList>
            <person name="Wrighton K.C."/>
            <person name="Thomas B.C."/>
            <person name="Sharon I."/>
            <person name="Miller C.S."/>
            <person name="Castelle C.J."/>
            <person name="VerBerkmoes N.C."/>
            <person name="Wilkins M.J."/>
            <person name="Hettich R.L."/>
            <person name="Lipton M.S."/>
            <person name="Williams K.H."/>
            <person name="Long P.E."/>
            <person name="Banfield J.F."/>
        </authorList>
    </citation>
    <scope>NUCLEOTIDE SEQUENCE [LARGE SCALE GENOMIC DNA]</scope>
</reference>
<proteinExistence type="inferred from homology"/>
<evidence type="ECO:0000313" key="8">
    <source>
        <dbReference type="EMBL" id="EKE30082.1"/>
    </source>
</evidence>
<dbReference type="GO" id="GO:0008097">
    <property type="term" value="F:5S rRNA binding"/>
    <property type="evidence" value="ECO:0007669"/>
    <property type="project" value="TreeGrafter"/>
</dbReference>
<comment type="subunit">
    <text evidence="7">Part of the 50S ribosomal subunit; part of the 5S rRNA/L5/L18/L25 subcomplex. Contacts the 5S and 23S rRNAs.</text>
</comment>
<evidence type="ECO:0000256" key="5">
    <source>
        <dbReference type="ARBA" id="ARBA00023274"/>
    </source>
</evidence>
<dbReference type="EMBL" id="AMFJ01000047">
    <property type="protein sequence ID" value="EKE30082.1"/>
    <property type="molecule type" value="Genomic_DNA"/>
</dbReference>
<dbReference type="GO" id="GO:0006412">
    <property type="term" value="P:translation"/>
    <property type="evidence" value="ECO:0007669"/>
    <property type="project" value="UniProtKB-UniRule"/>
</dbReference>
<dbReference type="AlphaFoldDB" id="K2G6X7"/>
<evidence type="ECO:0000256" key="6">
    <source>
        <dbReference type="ARBA" id="ARBA00035197"/>
    </source>
</evidence>
<keyword evidence="4 7" id="KW-0689">Ribosomal protein</keyword>
<dbReference type="GO" id="GO:0005840">
    <property type="term" value="C:ribosome"/>
    <property type="evidence" value="ECO:0007669"/>
    <property type="project" value="UniProtKB-KW"/>
</dbReference>
<keyword evidence="3 7" id="KW-0694">RNA-binding</keyword>
<evidence type="ECO:0000256" key="7">
    <source>
        <dbReference type="HAMAP-Rule" id="MF_01337"/>
    </source>
</evidence>
<evidence type="ECO:0000256" key="4">
    <source>
        <dbReference type="ARBA" id="ARBA00022980"/>
    </source>
</evidence>
<comment type="caution">
    <text evidence="8">The sequence shown here is derived from an EMBL/GenBank/DDBJ whole genome shotgun (WGS) entry which is preliminary data.</text>
</comment>
<dbReference type="InterPro" id="IPR057268">
    <property type="entry name" value="Ribosomal_L18"/>
</dbReference>
<keyword evidence="5 7" id="KW-0687">Ribonucleoprotein</keyword>
<evidence type="ECO:0000256" key="3">
    <source>
        <dbReference type="ARBA" id="ARBA00022884"/>
    </source>
</evidence>
<sequence>MLKKVIARQSRHNRVRAKISGTAVKPRLCVYRSNANIYAQFIDDVAWKTLCAASDLKIKKGSKVEKATQVWTTVAEAAMALWIETCVFDRGGFMYIGRVKAVAEAARAKWLKF</sequence>
<evidence type="ECO:0000256" key="2">
    <source>
        <dbReference type="ARBA" id="ARBA00022730"/>
    </source>
</evidence>
<dbReference type="InterPro" id="IPR004389">
    <property type="entry name" value="Ribosomal_uL18_bac-type"/>
</dbReference>
<dbReference type="HAMAP" id="MF_01337_B">
    <property type="entry name" value="Ribosomal_uL18_B"/>
    <property type="match status" value="1"/>
</dbReference>
<dbReference type="PANTHER" id="PTHR12899:SF3">
    <property type="entry name" value="LARGE RIBOSOMAL SUBUNIT PROTEIN UL18M"/>
    <property type="match status" value="1"/>
</dbReference>
<dbReference type="GO" id="GO:0003735">
    <property type="term" value="F:structural constituent of ribosome"/>
    <property type="evidence" value="ECO:0007669"/>
    <property type="project" value="InterPro"/>
</dbReference>